<dbReference type="Proteomes" id="UP000676336">
    <property type="component" value="Unassembled WGS sequence"/>
</dbReference>
<feature type="region of interest" description="Disordered" evidence="1">
    <location>
        <begin position="367"/>
        <end position="452"/>
    </location>
</feature>
<dbReference type="EMBL" id="CAJOBJ010111409">
    <property type="protein sequence ID" value="CAF4633431.1"/>
    <property type="molecule type" value="Genomic_DNA"/>
</dbReference>
<dbReference type="Proteomes" id="UP000663824">
    <property type="component" value="Unassembled WGS sequence"/>
</dbReference>
<comment type="caution">
    <text evidence="3">The sequence shown here is derived from an EMBL/GenBank/DDBJ whole genome shotgun (WGS) entry which is preliminary data.</text>
</comment>
<dbReference type="AlphaFoldDB" id="A0A815WF19"/>
<dbReference type="Proteomes" id="UP000663855">
    <property type="component" value="Unassembled WGS sequence"/>
</dbReference>
<protein>
    <submittedName>
        <fullName evidence="3">Uncharacterized protein</fullName>
    </submittedName>
</protein>
<feature type="compositionally biased region" description="Basic and acidic residues" evidence="1">
    <location>
        <begin position="438"/>
        <end position="452"/>
    </location>
</feature>
<dbReference type="EMBL" id="CAJNRE010019477">
    <property type="protein sequence ID" value="CAF2198317.1"/>
    <property type="molecule type" value="Genomic_DNA"/>
</dbReference>
<feature type="compositionally biased region" description="Low complexity" evidence="1">
    <location>
        <begin position="242"/>
        <end position="253"/>
    </location>
</feature>
<evidence type="ECO:0000313" key="5">
    <source>
        <dbReference type="EMBL" id="CAF4135270.1"/>
    </source>
</evidence>
<accession>A0A815WF19</accession>
<dbReference type="EMBL" id="CAJNOW010003101">
    <property type="protein sequence ID" value="CAF1371596.1"/>
    <property type="molecule type" value="Genomic_DNA"/>
</dbReference>
<evidence type="ECO:0000313" key="3">
    <source>
        <dbReference type="EMBL" id="CAF1540037.1"/>
    </source>
</evidence>
<evidence type="ECO:0000313" key="4">
    <source>
        <dbReference type="EMBL" id="CAF2198317.1"/>
    </source>
</evidence>
<feature type="region of interest" description="Disordered" evidence="1">
    <location>
        <begin position="204"/>
        <end position="283"/>
    </location>
</feature>
<feature type="compositionally biased region" description="Polar residues" evidence="1">
    <location>
        <begin position="409"/>
        <end position="425"/>
    </location>
</feature>
<proteinExistence type="predicted"/>
<dbReference type="Proteomes" id="UP000663834">
    <property type="component" value="Unassembled WGS sequence"/>
</dbReference>
<evidence type="ECO:0000256" key="1">
    <source>
        <dbReference type="SAM" id="MobiDB-lite"/>
    </source>
</evidence>
<evidence type="ECO:0000313" key="7">
    <source>
        <dbReference type="Proteomes" id="UP000663855"/>
    </source>
</evidence>
<dbReference type="EMBL" id="CAJNOV010014078">
    <property type="protein sequence ID" value="CAF1540037.1"/>
    <property type="molecule type" value="Genomic_DNA"/>
</dbReference>
<dbReference type="OrthoDB" id="10039830at2759"/>
<evidence type="ECO:0000313" key="2">
    <source>
        <dbReference type="EMBL" id="CAF1371596.1"/>
    </source>
</evidence>
<feature type="region of interest" description="Disordered" evidence="1">
    <location>
        <begin position="497"/>
        <end position="517"/>
    </location>
</feature>
<reference evidence="3" key="1">
    <citation type="submission" date="2021-02" db="EMBL/GenBank/DDBJ databases">
        <authorList>
            <person name="Nowell W R."/>
        </authorList>
    </citation>
    <scope>NUCLEOTIDE SEQUENCE</scope>
</reference>
<feature type="compositionally biased region" description="Polar residues" evidence="1">
    <location>
        <begin position="204"/>
        <end position="222"/>
    </location>
</feature>
<gene>
    <name evidence="3" type="ORF">CJN711_LOCUS29657</name>
    <name evidence="6" type="ORF">GIL414_LOCUS40309</name>
    <name evidence="2" type="ORF">KQP761_LOCUS8250</name>
    <name evidence="4" type="ORF">MBJ925_LOCUS35250</name>
    <name evidence="5" type="ORF">SMN809_LOCUS18970</name>
</gene>
<evidence type="ECO:0000313" key="6">
    <source>
        <dbReference type="EMBL" id="CAF4633431.1"/>
    </source>
</evidence>
<name>A0A815WF19_9BILA</name>
<dbReference type="EMBL" id="CAJOBI010009318">
    <property type="protein sequence ID" value="CAF4135270.1"/>
    <property type="molecule type" value="Genomic_DNA"/>
</dbReference>
<feature type="compositionally biased region" description="Low complexity" evidence="1">
    <location>
        <begin position="384"/>
        <end position="399"/>
    </location>
</feature>
<sequence>MSQLQTYTSVNDGASSRRYSGYPLNSTLVSSYTPDTIRSIISHAAAGQPYATAVWLRINRVGIQVGAQDAQIARTRVPVFIPIGLVHDIYMLPNINNVVCIVYDELQSNMKGVLLYVVHPSDAQLLRDDFRIVKQANNNQQLPPAPYSSPFDNRFSKTGEIFSPITSNTSPLSNELYRNTVTIRQASPKRVVYVRDNDALSNHNITATTAETGYAPSKSSNHNGKEDSSHRRTKSPKRNPVGNSSSKRSSNSGIKRRKHRSRSPERQGKTKLPVTNSSHELSQEQIRQQQEILLQQQQQQWALQQQQMAAWQASQQASMIPIGIYNRYVPKTIPLPTGETLKTTLPATGSNAATLNGVAVAYIEPQQTPATTKDSNGIPPRPSVNQNTTAAVAPTTQPARPYQRRAPANYQTTNAISKPDTNANASSQSSRSRSKHPSSKDNTKPVDNDDETKQYLKMLIDEMHAMKIEMNKIRQSTVGGTKGRSDSLQGDLKEIRSHIDHIRSRMASTPKIPENRD</sequence>
<organism evidence="3 7">
    <name type="scientific">Rotaria magnacalcarata</name>
    <dbReference type="NCBI Taxonomy" id="392030"/>
    <lineage>
        <taxon>Eukaryota</taxon>
        <taxon>Metazoa</taxon>
        <taxon>Spiralia</taxon>
        <taxon>Gnathifera</taxon>
        <taxon>Rotifera</taxon>
        <taxon>Eurotatoria</taxon>
        <taxon>Bdelloidea</taxon>
        <taxon>Philodinida</taxon>
        <taxon>Philodinidae</taxon>
        <taxon>Rotaria</taxon>
    </lineage>
</organism>
<dbReference type="Proteomes" id="UP000681720">
    <property type="component" value="Unassembled WGS sequence"/>
</dbReference>